<gene>
    <name evidence="1" type="ORF">LCPAC104_01650</name>
</gene>
<protein>
    <submittedName>
        <fullName evidence="1">BET bromodomain protein</fullName>
    </submittedName>
</protein>
<sequence length="104" mass="12040">MFPLYDELLKYKGKILDKHIICLNINNLPSNNIILQNIFILIMEHQLRNNKEDSIINISNSKNKKLFFGGEKISNTGKGALFLWNDIPNELQYIISIYISKISS</sequence>
<proteinExistence type="predicted"/>
<accession>A0A481Z437</accession>
<name>A0A481Z437_9VIRU</name>
<organism evidence="1">
    <name type="scientific">Pithovirus LCPAC104</name>
    <dbReference type="NCBI Taxonomy" id="2506589"/>
    <lineage>
        <taxon>Viruses</taxon>
        <taxon>Pithoviruses</taxon>
    </lineage>
</organism>
<evidence type="ECO:0000313" key="1">
    <source>
        <dbReference type="EMBL" id="QBK90668.1"/>
    </source>
</evidence>
<dbReference type="EMBL" id="MK500495">
    <property type="protein sequence ID" value="QBK90668.1"/>
    <property type="molecule type" value="Genomic_DNA"/>
</dbReference>
<reference evidence="1" key="1">
    <citation type="journal article" date="2019" name="MBio">
        <title>Virus Genomes from Deep Sea Sediments Expand the Ocean Megavirome and Support Independent Origins of Viral Gigantism.</title>
        <authorList>
            <person name="Backstrom D."/>
            <person name="Yutin N."/>
            <person name="Jorgensen S.L."/>
            <person name="Dharamshi J."/>
            <person name="Homa F."/>
            <person name="Zaremba-Niedwiedzka K."/>
            <person name="Spang A."/>
            <person name="Wolf Y.I."/>
            <person name="Koonin E.V."/>
            <person name="Ettema T.J."/>
        </authorList>
    </citation>
    <scope>NUCLEOTIDE SEQUENCE</scope>
</reference>